<dbReference type="InterPro" id="IPR010265">
    <property type="entry name" value="Phage_lambda_TipM"/>
</dbReference>
<dbReference type="AlphaFoldDB" id="A0A193QMS3"/>
<gene>
    <name evidence="1" type="ORF">SGGMMB4_00241</name>
    <name evidence="2" type="ORF">SGGMMB4_05251</name>
</gene>
<name>A0A193QMS3_SODGM</name>
<protein>
    <submittedName>
        <fullName evidence="2">Phage minor tail protein</fullName>
    </submittedName>
</protein>
<sequence>MDTFSWPVRVNSSEQLKVATIEAQFGEGYKQVSSKGIHDISESWLLSCNGDRASLLAVRRFLINHVTSAFWWVNPWGEKKRYRVKSDAIRTRFLHGALVEIGFTFGEAFST</sequence>
<dbReference type="BioCyc" id="SGLO343509:SGP1_RS20180-MONOMER"/>
<accession>A0A193QMS3</accession>
<evidence type="ECO:0000313" key="2">
    <source>
        <dbReference type="EMBL" id="CRL46524.1"/>
    </source>
</evidence>
<dbReference type="Proteomes" id="UP000245838">
    <property type="component" value="Chromosome sggmmb4_Chromosome"/>
</dbReference>
<evidence type="ECO:0000313" key="3">
    <source>
        <dbReference type="Proteomes" id="UP000245838"/>
    </source>
</evidence>
<reference evidence="2 3" key="1">
    <citation type="submission" date="2015-05" db="EMBL/GenBank/DDBJ databases">
        <authorList>
            <person name="Goodhead I."/>
        </authorList>
    </citation>
    <scope>NUCLEOTIDE SEQUENCE [LARGE SCALE GENOMIC DNA]</scope>
    <source>
        <strain evidence="2">B4</strain>
        <strain evidence="3">morsitans</strain>
    </source>
</reference>
<evidence type="ECO:0000313" key="1">
    <source>
        <dbReference type="EMBL" id="CRL43719.1"/>
    </source>
</evidence>
<organism evidence="2 3">
    <name type="scientific">Sodalis glossinidius (strain morsitans)</name>
    <dbReference type="NCBI Taxonomy" id="343509"/>
    <lineage>
        <taxon>Bacteria</taxon>
        <taxon>Pseudomonadati</taxon>
        <taxon>Pseudomonadota</taxon>
        <taxon>Gammaproteobacteria</taxon>
        <taxon>Enterobacterales</taxon>
        <taxon>Bruguierivoracaceae</taxon>
        <taxon>Sodalis</taxon>
    </lineage>
</organism>
<dbReference type="RefSeq" id="WP_041866505.1">
    <property type="nucleotide sequence ID" value="NC_007712.1"/>
</dbReference>
<dbReference type="Pfam" id="PF05939">
    <property type="entry name" value="Phage_min_tail"/>
    <property type="match status" value="1"/>
</dbReference>
<proteinExistence type="predicted"/>
<dbReference type="EMBL" id="LN854557">
    <property type="protein sequence ID" value="CRL43719.1"/>
    <property type="molecule type" value="Genomic_DNA"/>
</dbReference>
<dbReference type="OrthoDB" id="8607203at2"/>
<dbReference type="EMBL" id="LN854557">
    <property type="protein sequence ID" value="CRL46524.1"/>
    <property type="molecule type" value="Genomic_DNA"/>
</dbReference>
<dbReference type="BioCyc" id="SGLO343509:SGP1_RS00900-MONOMER"/>